<sequence length="531" mass="57835">LQVPISAFSRISSLSYTPRFNLDVRNMADIEASRPVSTEGQPHDQEKECRTTVSKPDHEINRSRNLFDKFLRLGRVEEQGIEPIPLTERTSTRYLNAFTVWCSMNANILPITFGMLGPSLFGLSLRDSSLVILFFTLLSTLAPAFLATLGPKTGMRSMIQARFSFGRYLVSVPVVLNLATLTGFCVIICVVGGQCLSAVTNGALSPDLGIVLIALLSLLISFCGFKVLHFYETYAFVPAVIAIVIATGCGGSRLKEQTEMAPATAPPVLSFGMIVASYMIPWACIASDLTTYFDPRVRGVSYRVFAYSYLGLIIPTILLMILGSAIGGAIANVPEWQEGYDKTLVGGVLAAMLSPAGGFGKFVVVILAFTLLGNVSGTMYAITLNFQTLVPWLVRVPRYVFSIIVTAIMIPVAIKAADDFFLNLENFVALIGYWSASFVGIVTVEHFIFRKGDARQYDHHSWNIASSLPSGIAALGAGILSFGLVIPCMAQAWWTGPIAKTTGDIGFEVAFILSALFYVPLRSVERRLLHR</sequence>
<dbReference type="Gene3D" id="1.10.4160.10">
    <property type="entry name" value="Hydantoin permease"/>
    <property type="match status" value="1"/>
</dbReference>
<dbReference type="GO" id="GO:0005886">
    <property type="term" value="C:plasma membrane"/>
    <property type="evidence" value="ECO:0007669"/>
    <property type="project" value="TreeGrafter"/>
</dbReference>
<protein>
    <submittedName>
        <fullName evidence="9">Ncs1 nucleoside transporter</fullName>
    </submittedName>
</protein>
<comment type="caution">
    <text evidence="9">The sequence shown here is derived from an EMBL/GenBank/DDBJ whole genome shotgun (WGS) entry which is preliminary data.</text>
</comment>
<evidence type="ECO:0000313" key="9">
    <source>
        <dbReference type="EMBL" id="KZL85269.1"/>
    </source>
</evidence>
<comment type="similarity">
    <text evidence="2">Belongs to the purine-cytosine permease (2.A.39) family.</text>
</comment>
<dbReference type="Proteomes" id="UP000076584">
    <property type="component" value="Unassembled WGS sequence"/>
</dbReference>
<gene>
    <name evidence="9" type="ORF">CI238_08585</name>
</gene>
<feature type="transmembrane region" description="Helical" evidence="8">
    <location>
        <begin position="235"/>
        <end position="254"/>
    </location>
</feature>
<organism evidence="9 10">
    <name type="scientific">Colletotrichum incanum</name>
    <name type="common">Soybean anthracnose fungus</name>
    <dbReference type="NCBI Taxonomy" id="1573173"/>
    <lineage>
        <taxon>Eukaryota</taxon>
        <taxon>Fungi</taxon>
        <taxon>Dikarya</taxon>
        <taxon>Ascomycota</taxon>
        <taxon>Pezizomycotina</taxon>
        <taxon>Sordariomycetes</taxon>
        <taxon>Hypocreomycetidae</taxon>
        <taxon>Glomerellales</taxon>
        <taxon>Glomerellaceae</taxon>
        <taxon>Colletotrichum</taxon>
        <taxon>Colletotrichum spaethianum species complex</taxon>
    </lineage>
</organism>
<feature type="transmembrane region" description="Helical" evidence="8">
    <location>
        <begin position="396"/>
        <end position="414"/>
    </location>
</feature>
<evidence type="ECO:0000256" key="5">
    <source>
        <dbReference type="ARBA" id="ARBA00022989"/>
    </source>
</evidence>
<dbReference type="STRING" id="1573173.A0A167ELB2"/>
<keyword evidence="5 8" id="KW-1133">Transmembrane helix</keyword>
<feature type="region of interest" description="Disordered" evidence="7">
    <location>
        <begin position="33"/>
        <end position="55"/>
    </location>
</feature>
<comment type="subcellular location">
    <subcellularLocation>
        <location evidence="1">Membrane</location>
        <topology evidence="1">Multi-pass membrane protein</topology>
    </subcellularLocation>
</comment>
<dbReference type="GO" id="GO:0022857">
    <property type="term" value="F:transmembrane transporter activity"/>
    <property type="evidence" value="ECO:0007669"/>
    <property type="project" value="InterPro"/>
</dbReference>
<dbReference type="EMBL" id="LFIW01000702">
    <property type="protein sequence ID" value="KZL85269.1"/>
    <property type="molecule type" value="Genomic_DNA"/>
</dbReference>
<dbReference type="InterPro" id="IPR026030">
    <property type="entry name" value="Pur-cyt_permease_Fcy2/21/22"/>
</dbReference>
<keyword evidence="3" id="KW-0813">Transport</keyword>
<feature type="transmembrane region" description="Helical" evidence="8">
    <location>
        <begin position="94"/>
        <end position="116"/>
    </location>
</feature>
<feature type="transmembrane region" description="Helical" evidence="8">
    <location>
        <begin position="426"/>
        <end position="449"/>
    </location>
</feature>
<evidence type="ECO:0000256" key="8">
    <source>
        <dbReference type="SAM" id="Phobius"/>
    </source>
</evidence>
<name>A0A167ELB2_COLIC</name>
<evidence type="ECO:0000256" key="4">
    <source>
        <dbReference type="ARBA" id="ARBA00022692"/>
    </source>
</evidence>
<keyword evidence="10" id="KW-1185">Reference proteome</keyword>
<dbReference type="PANTHER" id="PTHR31806">
    <property type="entry name" value="PURINE-CYTOSINE PERMEASE FCY2-RELATED"/>
    <property type="match status" value="1"/>
</dbReference>
<dbReference type="PANTHER" id="PTHR31806:SF5">
    <property type="entry name" value="PURINE-CYTOSINE PERMEASE FCY21"/>
    <property type="match status" value="1"/>
</dbReference>
<accession>A0A167ELB2</accession>
<evidence type="ECO:0000313" key="10">
    <source>
        <dbReference type="Proteomes" id="UP000076584"/>
    </source>
</evidence>
<dbReference type="AlphaFoldDB" id="A0A167ELB2"/>
<dbReference type="InterPro" id="IPR001248">
    <property type="entry name" value="Pur-cyt_permease"/>
</dbReference>
<evidence type="ECO:0000256" key="7">
    <source>
        <dbReference type="SAM" id="MobiDB-lite"/>
    </source>
</evidence>
<feature type="transmembrane region" description="Helical" evidence="8">
    <location>
        <begin position="470"/>
        <end position="493"/>
    </location>
</feature>
<dbReference type="PIRSF" id="PIRSF002744">
    <property type="entry name" value="Pur-cyt_permease"/>
    <property type="match status" value="1"/>
</dbReference>
<feature type="transmembrane region" description="Helical" evidence="8">
    <location>
        <begin position="128"/>
        <end position="147"/>
    </location>
</feature>
<feature type="transmembrane region" description="Helical" evidence="8">
    <location>
        <begin position="505"/>
        <end position="521"/>
    </location>
</feature>
<evidence type="ECO:0000256" key="6">
    <source>
        <dbReference type="ARBA" id="ARBA00023136"/>
    </source>
</evidence>
<evidence type="ECO:0000256" key="1">
    <source>
        <dbReference type="ARBA" id="ARBA00004141"/>
    </source>
</evidence>
<evidence type="ECO:0000256" key="3">
    <source>
        <dbReference type="ARBA" id="ARBA00022448"/>
    </source>
</evidence>
<keyword evidence="4 8" id="KW-0812">Transmembrane</keyword>
<feature type="transmembrane region" description="Helical" evidence="8">
    <location>
        <begin position="208"/>
        <end position="228"/>
    </location>
</feature>
<feature type="compositionally biased region" description="Basic and acidic residues" evidence="7">
    <location>
        <begin position="41"/>
        <end position="55"/>
    </location>
</feature>
<keyword evidence="6 8" id="KW-0472">Membrane</keyword>
<feature type="non-terminal residue" evidence="9">
    <location>
        <position position="1"/>
    </location>
</feature>
<feature type="transmembrane region" description="Helical" evidence="8">
    <location>
        <begin position="306"/>
        <end position="331"/>
    </location>
</feature>
<feature type="transmembrane region" description="Helical" evidence="8">
    <location>
        <begin position="266"/>
        <end position="285"/>
    </location>
</feature>
<evidence type="ECO:0000256" key="2">
    <source>
        <dbReference type="ARBA" id="ARBA00008974"/>
    </source>
</evidence>
<proteinExistence type="inferred from homology"/>
<dbReference type="Pfam" id="PF02133">
    <property type="entry name" value="Transp_cyt_pur"/>
    <property type="match status" value="1"/>
</dbReference>
<feature type="transmembrane region" description="Helical" evidence="8">
    <location>
        <begin position="168"/>
        <end position="193"/>
    </location>
</feature>
<reference evidence="9 10" key="1">
    <citation type="submission" date="2015-06" db="EMBL/GenBank/DDBJ databases">
        <title>Survival trade-offs in plant roots during colonization by closely related pathogenic and mutualistic fungi.</title>
        <authorList>
            <person name="Hacquard S."/>
            <person name="Kracher B."/>
            <person name="Hiruma K."/>
            <person name="Weinman A."/>
            <person name="Muench P."/>
            <person name="Garrido Oter R."/>
            <person name="Ver Loren van Themaat E."/>
            <person name="Dallerey J.-F."/>
            <person name="Damm U."/>
            <person name="Henrissat B."/>
            <person name="Lespinet O."/>
            <person name="Thon M."/>
            <person name="Kemen E."/>
            <person name="McHardy A.C."/>
            <person name="Schulze-Lefert P."/>
            <person name="O'Connell R.J."/>
        </authorList>
    </citation>
    <scope>NUCLEOTIDE SEQUENCE [LARGE SCALE GENOMIC DNA]</scope>
    <source>
        <strain evidence="9 10">MAFF 238704</strain>
    </source>
</reference>